<keyword evidence="6" id="KW-0812">Transmembrane</keyword>
<reference evidence="9" key="3">
    <citation type="submission" date="2025-09" db="UniProtKB">
        <authorList>
            <consortium name="Ensembl"/>
        </authorList>
    </citation>
    <scope>IDENTIFICATION</scope>
</reference>
<dbReference type="InterPro" id="IPR036179">
    <property type="entry name" value="Ig-like_dom_sf"/>
</dbReference>
<evidence type="ECO:0000313" key="10">
    <source>
        <dbReference type="Proteomes" id="UP000005225"/>
    </source>
</evidence>
<organism evidence="9 10">
    <name type="scientific">Otolemur garnettii</name>
    <name type="common">Small-eared galago</name>
    <name type="synonym">Garnett's greater bushbaby</name>
    <dbReference type="NCBI Taxonomy" id="30611"/>
    <lineage>
        <taxon>Eukaryota</taxon>
        <taxon>Metazoa</taxon>
        <taxon>Chordata</taxon>
        <taxon>Craniata</taxon>
        <taxon>Vertebrata</taxon>
        <taxon>Euteleostomi</taxon>
        <taxon>Mammalia</taxon>
        <taxon>Eutheria</taxon>
        <taxon>Euarchontoglires</taxon>
        <taxon>Primates</taxon>
        <taxon>Strepsirrhini</taxon>
        <taxon>Lorisiformes</taxon>
        <taxon>Galagidae</taxon>
        <taxon>Otolemur</taxon>
    </lineage>
</organism>
<evidence type="ECO:0000256" key="7">
    <source>
        <dbReference type="SAM" id="SignalP"/>
    </source>
</evidence>
<dbReference type="PRINTS" id="PR01870">
    <property type="entry name" value="CD2ANTIGEN"/>
</dbReference>
<dbReference type="SUPFAM" id="SSF48726">
    <property type="entry name" value="Immunoglobulin"/>
    <property type="match status" value="2"/>
</dbReference>
<dbReference type="HOGENOM" id="CLU_069390_0_0_1"/>
<dbReference type="GO" id="GO:0034113">
    <property type="term" value="P:heterotypic cell-cell adhesion"/>
    <property type="evidence" value="ECO:0007669"/>
    <property type="project" value="Ensembl"/>
</dbReference>
<name>H0XZF4_OTOGA</name>
<dbReference type="CTD" id="914"/>
<dbReference type="FunCoup" id="H0XZF4">
    <property type="interactions" value="300"/>
</dbReference>
<dbReference type="GO" id="GO:0005794">
    <property type="term" value="C:Golgi apparatus"/>
    <property type="evidence" value="ECO:0007669"/>
    <property type="project" value="Ensembl"/>
</dbReference>
<evidence type="ECO:0000256" key="4">
    <source>
        <dbReference type="ARBA" id="ARBA00023180"/>
    </source>
</evidence>
<dbReference type="AlphaFoldDB" id="H0XZF4"/>
<dbReference type="STRING" id="30611.ENSOGAP00000021497"/>
<dbReference type="PANTHER" id="PTHR12080:SF54">
    <property type="entry name" value="T-CELL SURFACE ANTIGEN CD2"/>
    <property type="match status" value="1"/>
</dbReference>
<feature type="signal peptide" evidence="7">
    <location>
        <begin position="1"/>
        <end position="24"/>
    </location>
</feature>
<accession>H0XZF4</accession>
<dbReference type="KEGG" id="oga:100941471"/>
<keyword evidence="3 6" id="KW-0472">Membrane</keyword>
<keyword evidence="4" id="KW-0325">Glycoprotein</keyword>
<sequence length="344" mass="38710">MSFPCTILASFLLIFNFPTKGSDCQDNIWGVLEQDINLEIPGFQKNATTDDIQWKKGSNTNKIAQYKKDKKVFQLNDTYEVFENGTLKIKRLTKNSEGCYKVVIYNTNGQNMLERSFNLKTLELVSKPNIFWDCVNRTLICNITKGSHFELRLIQNTKNLTKSFVKTVKYKWSTNPSGVVKCTAQNYLSEESVLVPLVCPGKGLDMHLIIGISVGGSLLIIFVALLIFYISKRRRQNSRRNDEEVEIPVHRANTEERSQKPHQIPASVPQNPAASQPPPPLGHRSQTSGPRPLPPGHRAQHQPQRRPPPGTQVHQHKGPPLPRPRVQPKPPHGATENSTSPSSN</sequence>
<protein>
    <submittedName>
        <fullName evidence="9">CD2 molecule</fullName>
    </submittedName>
</protein>
<dbReference type="GO" id="GO:0032760">
    <property type="term" value="P:positive regulation of tumor necrosis factor production"/>
    <property type="evidence" value="ECO:0007669"/>
    <property type="project" value="Ensembl"/>
</dbReference>
<dbReference type="InterPro" id="IPR013106">
    <property type="entry name" value="Ig_V-set"/>
</dbReference>
<keyword evidence="6" id="KW-1133">Transmembrane helix</keyword>
<dbReference type="Pfam" id="PF07686">
    <property type="entry name" value="V-set"/>
    <property type="match status" value="1"/>
</dbReference>
<dbReference type="PANTHER" id="PTHR12080">
    <property type="entry name" value="SIGNALING LYMPHOCYTIC ACTIVATION MOLECULE"/>
    <property type="match status" value="1"/>
</dbReference>
<evidence type="ECO:0000256" key="5">
    <source>
        <dbReference type="SAM" id="MobiDB-lite"/>
    </source>
</evidence>
<gene>
    <name evidence="9" type="primary">CD2</name>
</gene>
<feature type="compositionally biased region" description="Polar residues" evidence="5">
    <location>
        <begin position="335"/>
        <end position="344"/>
    </location>
</feature>
<dbReference type="GeneID" id="100941471"/>
<dbReference type="GO" id="GO:0005102">
    <property type="term" value="F:signaling receptor binding"/>
    <property type="evidence" value="ECO:0007669"/>
    <property type="project" value="Ensembl"/>
</dbReference>
<dbReference type="GO" id="GO:0030101">
    <property type="term" value="P:natural killer cell activation"/>
    <property type="evidence" value="ECO:0007669"/>
    <property type="project" value="Ensembl"/>
</dbReference>
<dbReference type="InterPro" id="IPR013783">
    <property type="entry name" value="Ig-like_fold"/>
</dbReference>
<evidence type="ECO:0000256" key="3">
    <source>
        <dbReference type="ARBA" id="ARBA00023136"/>
    </source>
</evidence>
<dbReference type="InterPro" id="IPR015632">
    <property type="entry name" value="CD2"/>
</dbReference>
<dbReference type="Proteomes" id="UP000005225">
    <property type="component" value="Unassembled WGS sequence"/>
</dbReference>
<dbReference type="OrthoDB" id="8439544at2759"/>
<feature type="domain" description="Immunoglobulin V-set" evidence="8">
    <location>
        <begin position="27"/>
        <end position="120"/>
    </location>
</feature>
<dbReference type="OMA" id="DIPNFQM"/>
<evidence type="ECO:0000256" key="6">
    <source>
        <dbReference type="SAM" id="Phobius"/>
    </source>
</evidence>
<dbReference type="Gene3D" id="2.60.40.10">
    <property type="entry name" value="Immunoglobulins"/>
    <property type="match status" value="2"/>
</dbReference>
<dbReference type="eggNOG" id="ENOG502S5UN">
    <property type="taxonomic scope" value="Eukaryota"/>
</dbReference>
<dbReference type="EMBL" id="AAQR03105795">
    <property type="status" value="NOT_ANNOTATED_CDS"/>
    <property type="molecule type" value="Genomic_DNA"/>
</dbReference>
<evidence type="ECO:0000313" key="9">
    <source>
        <dbReference type="Ensembl" id="ENSOGAP00000021497.1"/>
    </source>
</evidence>
<evidence type="ECO:0000259" key="8">
    <source>
        <dbReference type="Pfam" id="PF07686"/>
    </source>
</evidence>
<dbReference type="GO" id="GO:0032729">
    <property type="term" value="P:positive regulation of type II interferon production"/>
    <property type="evidence" value="ECO:0007669"/>
    <property type="project" value="Ensembl"/>
</dbReference>
<evidence type="ECO:0000256" key="2">
    <source>
        <dbReference type="ARBA" id="ARBA00022729"/>
    </source>
</evidence>
<feature type="transmembrane region" description="Helical" evidence="6">
    <location>
        <begin position="208"/>
        <end position="230"/>
    </location>
</feature>
<feature type="chain" id="PRO_5003546242" evidence="7">
    <location>
        <begin position="25"/>
        <end position="344"/>
    </location>
</feature>
<reference evidence="10" key="1">
    <citation type="submission" date="2011-03" db="EMBL/GenBank/DDBJ databases">
        <title>Version 3 of the genome sequence of Otolemur garnettii (Bushbaby).</title>
        <authorList>
            <consortium name="The Broad Institute Genome Sequencing Platform"/>
            <person name="Di Palma F."/>
            <person name="Johnson J."/>
            <person name="Lander E.S."/>
            <person name="Lindblad-Toh K."/>
            <person name="Jaffe D.B."/>
            <person name="Gnerre S."/>
            <person name="MacCallum I."/>
            <person name="Przybylski D."/>
            <person name="Ribeiro F.J."/>
            <person name="Burton J.N."/>
            <person name="Walker B.J."/>
            <person name="Sharpe T."/>
            <person name="Hall G."/>
        </authorList>
    </citation>
    <scope>NUCLEOTIDE SEQUENCE [LARGE SCALE GENOMIC DNA]</scope>
</reference>
<dbReference type="GO" id="GO:0032757">
    <property type="term" value="P:positive regulation of interleukin-8 production"/>
    <property type="evidence" value="ECO:0007669"/>
    <property type="project" value="Ensembl"/>
</dbReference>
<dbReference type="Ensembl" id="ENSOGAT00000034054.1">
    <property type="protein sequence ID" value="ENSOGAP00000021497.1"/>
    <property type="gene ID" value="ENSOGAG00000031305.1"/>
</dbReference>
<dbReference type="GO" id="GO:0005654">
    <property type="term" value="C:nucleoplasm"/>
    <property type="evidence" value="ECO:0007669"/>
    <property type="project" value="Ensembl"/>
</dbReference>
<dbReference type="GeneTree" id="ENSGT01030000234540"/>
<dbReference type="CDD" id="cd12087">
    <property type="entry name" value="TM_EGFR-like"/>
    <property type="match status" value="1"/>
</dbReference>
<feature type="compositionally biased region" description="Basic and acidic residues" evidence="5">
    <location>
        <begin position="239"/>
        <end position="259"/>
    </location>
</feature>
<evidence type="ECO:0000256" key="1">
    <source>
        <dbReference type="ARBA" id="ARBA00004370"/>
    </source>
</evidence>
<reference evidence="9" key="2">
    <citation type="submission" date="2025-08" db="UniProtKB">
        <authorList>
            <consortium name="Ensembl"/>
        </authorList>
    </citation>
    <scope>IDENTIFICATION</scope>
</reference>
<feature type="compositionally biased region" description="Low complexity" evidence="5">
    <location>
        <begin position="265"/>
        <end position="274"/>
    </location>
</feature>
<dbReference type="GO" id="GO:0042267">
    <property type="term" value="P:natural killer cell mediated cytotoxicity"/>
    <property type="evidence" value="ECO:0007669"/>
    <property type="project" value="Ensembl"/>
</dbReference>
<dbReference type="RefSeq" id="XP_003793945.2">
    <property type="nucleotide sequence ID" value="XM_003793897.3"/>
</dbReference>
<comment type="subcellular location">
    <subcellularLocation>
        <location evidence="1">Membrane</location>
    </subcellularLocation>
</comment>
<proteinExistence type="predicted"/>
<feature type="compositionally biased region" description="Pro residues" evidence="5">
    <location>
        <begin position="319"/>
        <end position="331"/>
    </location>
</feature>
<feature type="region of interest" description="Disordered" evidence="5">
    <location>
        <begin position="237"/>
        <end position="344"/>
    </location>
</feature>
<dbReference type="InterPro" id="IPR015631">
    <property type="entry name" value="CD2/SLAM_rcpt"/>
</dbReference>
<keyword evidence="10" id="KW-1185">Reference proteome</keyword>
<dbReference type="InParanoid" id="H0XZF4"/>
<dbReference type="GO" id="GO:0009897">
    <property type="term" value="C:external side of plasma membrane"/>
    <property type="evidence" value="ECO:0007669"/>
    <property type="project" value="Ensembl"/>
</dbReference>
<keyword evidence="2 7" id="KW-0732">Signal</keyword>